<organism evidence="2">
    <name type="scientific">Osmerus mordax</name>
    <name type="common">Rainbow smelt</name>
    <name type="synonym">Atherina mordax</name>
    <dbReference type="NCBI Taxonomy" id="8014"/>
    <lineage>
        <taxon>Eukaryota</taxon>
        <taxon>Metazoa</taxon>
        <taxon>Chordata</taxon>
        <taxon>Craniata</taxon>
        <taxon>Vertebrata</taxon>
        <taxon>Euteleostomi</taxon>
        <taxon>Actinopterygii</taxon>
        <taxon>Neopterygii</taxon>
        <taxon>Teleostei</taxon>
        <taxon>Stomiati</taxon>
        <taxon>Osmeriformes</taxon>
        <taxon>Osmeridae</taxon>
        <taxon>Osmerus</taxon>
    </lineage>
</organism>
<evidence type="ECO:0000259" key="1">
    <source>
        <dbReference type="Pfam" id="PF00561"/>
    </source>
</evidence>
<dbReference type="InterPro" id="IPR000073">
    <property type="entry name" value="AB_hydrolase_1"/>
</dbReference>
<keyword evidence="2" id="KW-0378">Hydrolase</keyword>
<dbReference type="EMBL" id="BT074461">
    <property type="protein sequence ID" value="ACO08885.1"/>
    <property type="molecule type" value="mRNA"/>
</dbReference>
<name>C1BIN2_OSMMO</name>
<protein>
    <submittedName>
        <fullName evidence="2">Valacyclovir hydrolase</fullName>
    </submittedName>
</protein>
<dbReference type="SUPFAM" id="SSF53474">
    <property type="entry name" value="alpha/beta-Hydrolases"/>
    <property type="match status" value="1"/>
</dbReference>
<dbReference type="Pfam" id="PF00561">
    <property type="entry name" value="Abhydrolase_1"/>
    <property type="match status" value="1"/>
</dbReference>
<sequence length="280" mass="31640">MALFWRGAHTFVIRKSMKGILLYSTSVKSGKQRVNGVDLFYQQTGRGGHAVLLLPGALGSAQTDFGPQFKSLDKERFTVVGWDPRGYGNSRPPQRDFPLDFFERDAKDAVDLMQALKFPRFSLLGWSDGGITALIAAAQNPSLVSKLVVWGSNAFVSERDVSIYSAIRDISRWSERMRKPMEEMYGAKLFKATWEAWVDGIGQFAQRPEGTICMDLLPKVSCPTLIIHGEKDPMVPSFHPHYLLQHIKGSRLHLMPEGKHNLHLRYAAEFNKLVEEFLNE</sequence>
<proteinExistence type="evidence at transcript level"/>
<dbReference type="RefSeq" id="XP_067086537.1">
    <property type="nucleotide sequence ID" value="XM_067230436.1"/>
</dbReference>
<dbReference type="PANTHER" id="PTHR46331:SF2">
    <property type="entry name" value="VALACYCLOVIR HYDROLASE"/>
    <property type="match status" value="1"/>
</dbReference>
<gene>
    <name evidence="2" type="primary">BPHL</name>
</gene>
<dbReference type="PANTHER" id="PTHR46331">
    <property type="entry name" value="VALACYCLOVIR HYDROLASE"/>
    <property type="match status" value="1"/>
</dbReference>
<dbReference type="AlphaFoldDB" id="C1BIN2"/>
<dbReference type="GeneID" id="136936799"/>
<dbReference type="GO" id="GO:0017171">
    <property type="term" value="F:serine hydrolase activity"/>
    <property type="evidence" value="ECO:0007669"/>
    <property type="project" value="TreeGrafter"/>
</dbReference>
<dbReference type="Gene3D" id="3.40.50.1820">
    <property type="entry name" value="alpha/beta hydrolase"/>
    <property type="match status" value="1"/>
</dbReference>
<feature type="domain" description="AB hydrolase-1" evidence="1">
    <location>
        <begin position="50"/>
        <end position="159"/>
    </location>
</feature>
<dbReference type="ESTHER" id="osmmo-c1bin2">
    <property type="family name" value="Valacyclovir-hydrolase"/>
</dbReference>
<accession>C1BIN2</accession>
<reference evidence="2" key="1">
    <citation type="submission" date="2009-03" db="EMBL/GenBank/DDBJ databases">
        <title>Osmerus mordax full-length cDNAs.</title>
        <authorList>
            <person name="von Schalburg K."/>
            <person name="Leong J."/>
            <person name="Cooper G."/>
            <person name="Davidson W.S."/>
            <person name="Koop B.F."/>
        </authorList>
    </citation>
    <scope>NUCLEOTIDE SEQUENCE</scope>
    <source>
        <tissue evidence="2">Brain</tissue>
    </source>
</reference>
<dbReference type="InterPro" id="IPR029058">
    <property type="entry name" value="AB_hydrolase_fold"/>
</dbReference>
<evidence type="ECO:0000313" key="2">
    <source>
        <dbReference type="EMBL" id="ACO08885.1"/>
    </source>
</evidence>